<evidence type="ECO:0000256" key="5">
    <source>
        <dbReference type="PROSITE-ProRule" id="PRU00169"/>
    </source>
</evidence>
<dbReference type="RefSeq" id="WP_055455988.1">
    <property type="nucleotide sequence ID" value="NZ_CYHE01000007.1"/>
</dbReference>
<dbReference type="GO" id="GO:0006355">
    <property type="term" value="P:regulation of DNA-templated transcription"/>
    <property type="evidence" value="ECO:0007669"/>
    <property type="project" value="InterPro"/>
</dbReference>
<dbReference type="InterPro" id="IPR011006">
    <property type="entry name" value="CheY-like_superfamily"/>
</dbReference>
<proteinExistence type="predicted"/>
<gene>
    <name evidence="8" type="ORF">Ga0061067_107123</name>
</gene>
<dbReference type="GO" id="GO:0003677">
    <property type="term" value="F:DNA binding"/>
    <property type="evidence" value="ECO:0007669"/>
    <property type="project" value="UniProtKB-KW"/>
</dbReference>
<dbReference type="PANTHER" id="PTHR43214">
    <property type="entry name" value="TWO-COMPONENT RESPONSE REGULATOR"/>
    <property type="match status" value="1"/>
</dbReference>
<keyword evidence="4" id="KW-0804">Transcription</keyword>
<dbReference type="CDD" id="cd06170">
    <property type="entry name" value="LuxR_C_like"/>
    <property type="match status" value="1"/>
</dbReference>
<dbReference type="GO" id="GO:0000160">
    <property type="term" value="P:phosphorelay signal transduction system"/>
    <property type="evidence" value="ECO:0007669"/>
    <property type="project" value="InterPro"/>
</dbReference>
<dbReference type="AlphaFoldDB" id="A0A0K6I2L9"/>
<keyword evidence="9" id="KW-1185">Reference proteome</keyword>
<dbReference type="CDD" id="cd17535">
    <property type="entry name" value="REC_NarL-like"/>
    <property type="match status" value="1"/>
</dbReference>
<dbReference type="OrthoDB" id="9814495at2"/>
<accession>A0A0K6I2L9</accession>
<feature type="modified residue" description="4-aspartylphosphate" evidence="5">
    <location>
        <position position="67"/>
    </location>
</feature>
<keyword evidence="1 5" id="KW-0597">Phosphoprotein</keyword>
<dbReference type="Pfam" id="PF00072">
    <property type="entry name" value="Response_reg"/>
    <property type="match status" value="1"/>
</dbReference>
<evidence type="ECO:0000313" key="9">
    <source>
        <dbReference type="Proteomes" id="UP000183900"/>
    </source>
</evidence>
<dbReference type="Pfam" id="PF00196">
    <property type="entry name" value="GerE"/>
    <property type="match status" value="1"/>
</dbReference>
<dbReference type="PRINTS" id="PR00038">
    <property type="entry name" value="HTHLUXR"/>
</dbReference>
<reference evidence="9" key="1">
    <citation type="submission" date="2015-08" db="EMBL/GenBank/DDBJ databases">
        <authorList>
            <person name="Varghese N."/>
        </authorList>
    </citation>
    <scope>NUCLEOTIDE SEQUENCE [LARGE SCALE GENOMIC DNA]</scope>
    <source>
        <strain evidence="9">DSM 23407</strain>
    </source>
</reference>
<dbReference type="PANTHER" id="PTHR43214:SF41">
    <property type="entry name" value="NITRATE_NITRITE RESPONSE REGULATOR PROTEIN NARP"/>
    <property type="match status" value="1"/>
</dbReference>
<evidence type="ECO:0000256" key="1">
    <source>
        <dbReference type="ARBA" id="ARBA00022553"/>
    </source>
</evidence>
<dbReference type="InterPro" id="IPR039420">
    <property type="entry name" value="WalR-like"/>
</dbReference>
<dbReference type="PROSITE" id="PS00622">
    <property type="entry name" value="HTH_LUXR_1"/>
    <property type="match status" value="1"/>
</dbReference>
<evidence type="ECO:0000313" key="8">
    <source>
        <dbReference type="EMBL" id="CUA97394.1"/>
    </source>
</evidence>
<evidence type="ECO:0000259" key="7">
    <source>
        <dbReference type="PROSITE" id="PS50110"/>
    </source>
</evidence>
<dbReference type="EMBL" id="CYHE01000007">
    <property type="protein sequence ID" value="CUA97394.1"/>
    <property type="molecule type" value="Genomic_DNA"/>
</dbReference>
<name>A0A0K6I2L9_9HYPH</name>
<dbReference type="SUPFAM" id="SSF46894">
    <property type="entry name" value="C-terminal effector domain of the bipartite response regulators"/>
    <property type="match status" value="1"/>
</dbReference>
<keyword evidence="2" id="KW-0805">Transcription regulation</keyword>
<dbReference type="SMART" id="SM00421">
    <property type="entry name" value="HTH_LUXR"/>
    <property type="match status" value="1"/>
</dbReference>
<dbReference type="InterPro" id="IPR001789">
    <property type="entry name" value="Sig_transdc_resp-reg_receiver"/>
</dbReference>
<dbReference type="InterPro" id="IPR058245">
    <property type="entry name" value="NreC/VraR/RcsB-like_REC"/>
</dbReference>
<dbReference type="InterPro" id="IPR000792">
    <property type="entry name" value="Tscrpt_reg_LuxR_C"/>
</dbReference>
<keyword evidence="3" id="KW-0238">DNA-binding</keyword>
<evidence type="ECO:0000256" key="4">
    <source>
        <dbReference type="ARBA" id="ARBA00023163"/>
    </source>
</evidence>
<sequence>MTSPQAREDDLPRKVRVLLADDHELVRAGIRARLEGVAPFEIVGEATDGRMAVQLAETLRPDIILMDISMPGLNGLEATETIRRKHPMISVLVLSIYDNPEYVRGVMQSGARGYLLKDISAKEMINAILAVADGGYYFSSRVGPALMENKPSPSPTNPYGLTEREREVLQGVARGQANKEIAVHLGISVRTVESHRLNIRDKVGSGNAAHLYRIAQELRLV</sequence>
<protein>
    <submittedName>
        <fullName evidence="8">Two component transcriptional regulator, LuxR family</fullName>
    </submittedName>
</protein>
<feature type="domain" description="Response regulatory" evidence="7">
    <location>
        <begin position="16"/>
        <end position="132"/>
    </location>
</feature>
<dbReference type="Proteomes" id="UP000183900">
    <property type="component" value="Unassembled WGS sequence"/>
</dbReference>
<feature type="domain" description="HTH luxR-type" evidence="6">
    <location>
        <begin position="154"/>
        <end position="219"/>
    </location>
</feature>
<evidence type="ECO:0000256" key="2">
    <source>
        <dbReference type="ARBA" id="ARBA00023015"/>
    </source>
</evidence>
<dbReference type="InterPro" id="IPR016032">
    <property type="entry name" value="Sig_transdc_resp-reg_C-effctor"/>
</dbReference>
<dbReference type="Gene3D" id="3.40.50.2300">
    <property type="match status" value="1"/>
</dbReference>
<organism evidence="8 9">
    <name type="scientific">Pannonibacter indicus</name>
    <dbReference type="NCBI Taxonomy" id="466044"/>
    <lineage>
        <taxon>Bacteria</taxon>
        <taxon>Pseudomonadati</taxon>
        <taxon>Pseudomonadota</taxon>
        <taxon>Alphaproteobacteria</taxon>
        <taxon>Hyphomicrobiales</taxon>
        <taxon>Stappiaceae</taxon>
        <taxon>Pannonibacter</taxon>
    </lineage>
</organism>
<dbReference type="PROSITE" id="PS50043">
    <property type="entry name" value="HTH_LUXR_2"/>
    <property type="match status" value="1"/>
</dbReference>
<evidence type="ECO:0000256" key="3">
    <source>
        <dbReference type="ARBA" id="ARBA00023125"/>
    </source>
</evidence>
<dbReference type="PROSITE" id="PS50110">
    <property type="entry name" value="RESPONSE_REGULATORY"/>
    <property type="match status" value="1"/>
</dbReference>
<evidence type="ECO:0000259" key="6">
    <source>
        <dbReference type="PROSITE" id="PS50043"/>
    </source>
</evidence>
<dbReference type="SMART" id="SM00448">
    <property type="entry name" value="REC"/>
    <property type="match status" value="1"/>
</dbReference>
<dbReference type="SUPFAM" id="SSF52172">
    <property type="entry name" value="CheY-like"/>
    <property type="match status" value="1"/>
</dbReference>